<comment type="caution">
    <text evidence="1">The sequence shown here is derived from an EMBL/GenBank/DDBJ whole genome shotgun (WGS) entry which is preliminary data.</text>
</comment>
<dbReference type="PATRIC" id="fig|573060.9.peg.5242"/>
<dbReference type="AlphaFoldDB" id="C5SZM0"/>
<reference evidence="1 2" key="1">
    <citation type="submission" date="2009-05" db="EMBL/GenBank/DDBJ databases">
        <title>The draft genome of Acidovorax delafieldii 2AN.</title>
        <authorList>
            <consortium name="US DOE Joint Genome Institute (JGI-PGF)"/>
            <person name="Lucas S."/>
            <person name="Copeland A."/>
            <person name="Lapidus A."/>
            <person name="Glavina del Rio T."/>
            <person name="Tice H."/>
            <person name="Bruce D."/>
            <person name="Goodwin L."/>
            <person name="Pitluck S."/>
            <person name="Larimer F."/>
            <person name="Land M.L."/>
            <person name="Hauser L."/>
            <person name="Shelobolina E.S."/>
            <person name="Picardal F."/>
            <person name="Roden E."/>
            <person name="Emerson D."/>
        </authorList>
    </citation>
    <scope>NUCLEOTIDE SEQUENCE [LARGE SCALE GENOMIC DNA]</scope>
    <source>
        <strain evidence="1 2">2AN</strain>
    </source>
</reference>
<accession>C5SZM0</accession>
<dbReference type="OrthoDB" id="8821254at2"/>
<dbReference type="RefSeq" id="WP_005792730.1">
    <property type="nucleotide sequence ID" value="NZ_ACQT01000001.1"/>
</dbReference>
<evidence type="ECO:0000313" key="2">
    <source>
        <dbReference type="Proteomes" id="UP000003856"/>
    </source>
</evidence>
<sequence length="89" mass="10282">MLLSPHIDQQAPNYYTARVLDHQTEVDEFFAEDIQSAITLAGQEGYTAMGFHIWYRVVCIGTTTVHAMLTEREMLAERLEHLQQQLEDN</sequence>
<gene>
    <name evidence="1" type="ORF">AcdelDRAFT_0100</name>
</gene>
<dbReference type="EMBL" id="ACQT01000001">
    <property type="protein sequence ID" value="EER62416.1"/>
    <property type="molecule type" value="Genomic_DNA"/>
</dbReference>
<organism evidence="1 2">
    <name type="scientific">Acidovorax delafieldii 2AN</name>
    <dbReference type="NCBI Taxonomy" id="573060"/>
    <lineage>
        <taxon>Bacteria</taxon>
        <taxon>Pseudomonadati</taxon>
        <taxon>Pseudomonadota</taxon>
        <taxon>Betaproteobacteria</taxon>
        <taxon>Burkholderiales</taxon>
        <taxon>Comamonadaceae</taxon>
        <taxon>Acidovorax</taxon>
    </lineage>
</organism>
<name>C5SZM0_ACIDE</name>
<keyword evidence="2" id="KW-1185">Reference proteome</keyword>
<dbReference type="Proteomes" id="UP000003856">
    <property type="component" value="Unassembled WGS sequence"/>
</dbReference>
<protein>
    <submittedName>
        <fullName evidence="1">Uncharacterized protein</fullName>
    </submittedName>
</protein>
<proteinExistence type="predicted"/>
<evidence type="ECO:0000313" key="1">
    <source>
        <dbReference type="EMBL" id="EER62416.1"/>
    </source>
</evidence>